<dbReference type="NCBIfam" id="NF001026">
    <property type="entry name" value="PRK00109.2-2"/>
    <property type="match status" value="1"/>
</dbReference>
<comment type="caution">
    <text evidence="7">The sequence shown here is derived from an EMBL/GenBank/DDBJ whole genome shotgun (WGS) entry which is preliminary data.</text>
</comment>
<gene>
    <name evidence="7" type="ORF">H740_04675</name>
</gene>
<dbReference type="InterPro" id="IPR005227">
    <property type="entry name" value="YqgF"/>
</dbReference>
<dbReference type="Gene3D" id="3.30.420.140">
    <property type="entry name" value="YqgF/RNase H-like domain"/>
    <property type="match status" value="1"/>
</dbReference>
<comment type="function">
    <text evidence="5">Could be a nuclease involved in processing of the 5'-end of pre-16S rRNA.</text>
</comment>
<comment type="subcellular location">
    <subcellularLocation>
        <location evidence="5">Cytoplasm</location>
    </subcellularLocation>
</comment>
<evidence type="ECO:0000256" key="2">
    <source>
        <dbReference type="ARBA" id="ARBA00022517"/>
    </source>
</evidence>
<protein>
    <recommendedName>
        <fullName evidence="5">Putative pre-16S rRNA nuclease</fullName>
        <ecNumber evidence="5">3.1.-.-</ecNumber>
    </recommendedName>
</protein>
<dbReference type="OrthoDB" id="9796140at2"/>
<dbReference type="NCBIfam" id="TIGR00250">
    <property type="entry name" value="RNAse_H_YqgF"/>
    <property type="match status" value="1"/>
</dbReference>
<dbReference type="GO" id="GO:0005829">
    <property type="term" value="C:cytosol"/>
    <property type="evidence" value="ECO:0007669"/>
    <property type="project" value="TreeGrafter"/>
</dbReference>
<dbReference type="EC" id="3.1.-.-" evidence="5"/>
<evidence type="ECO:0000256" key="1">
    <source>
        <dbReference type="ARBA" id="ARBA00022490"/>
    </source>
</evidence>
<evidence type="ECO:0000256" key="5">
    <source>
        <dbReference type="HAMAP-Rule" id="MF_00651"/>
    </source>
</evidence>
<keyword evidence="2 5" id="KW-0690">Ribosome biogenesis</keyword>
<dbReference type="PATRIC" id="fig|1073353.3.peg.1001"/>
<name>M3IL26_9BACT</name>
<dbReference type="SUPFAM" id="SSF53098">
    <property type="entry name" value="Ribonuclease H-like"/>
    <property type="match status" value="1"/>
</dbReference>
<evidence type="ECO:0000313" key="8">
    <source>
        <dbReference type="Proteomes" id="UP000011782"/>
    </source>
</evidence>
<evidence type="ECO:0000256" key="3">
    <source>
        <dbReference type="ARBA" id="ARBA00022722"/>
    </source>
</evidence>
<dbReference type="GO" id="GO:0016788">
    <property type="term" value="F:hydrolase activity, acting on ester bonds"/>
    <property type="evidence" value="ECO:0007669"/>
    <property type="project" value="UniProtKB-UniRule"/>
</dbReference>
<dbReference type="PANTHER" id="PTHR33317:SF4">
    <property type="entry name" value="POLYNUCLEOTIDYL TRANSFERASE, RIBONUCLEASE H-LIKE SUPERFAMILY PROTEIN"/>
    <property type="match status" value="1"/>
</dbReference>
<dbReference type="Pfam" id="PF03652">
    <property type="entry name" value="RuvX"/>
    <property type="match status" value="1"/>
</dbReference>
<dbReference type="STRING" id="1073353.H740_04675"/>
<dbReference type="GO" id="GO:0004518">
    <property type="term" value="F:nuclease activity"/>
    <property type="evidence" value="ECO:0007669"/>
    <property type="project" value="UniProtKB-KW"/>
</dbReference>
<dbReference type="PANTHER" id="PTHR33317">
    <property type="entry name" value="POLYNUCLEOTIDYL TRANSFERASE, RIBONUCLEASE H-LIKE SUPERFAMILY PROTEIN"/>
    <property type="match status" value="1"/>
</dbReference>
<dbReference type="HAMAP" id="MF_00651">
    <property type="entry name" value="Nuclease_YqgF"/>
    <property type="match status" value="1"/>
</dbReference>
<evidence type="ECO:0000313" key="7">
    <source>
        <dbReference type="EMBL" id="EMG30811.1"/>
    </source>
</evidence>
<dbReference type="CDD" id="cd16964">
    <property type="entry name" value="YqgF"/>
    <property type="match status" value="1"/>
</dbReference>
<dbReference type="EMBL" id="AOTD01000118">
    <property type="protein sequence ID" value="EMG30811.1"/>
    <property type="molecule type" value="Genomic_DNA"/>
</dbReference>
<dbReference type="InterPro" id="IPR037027">
    <property type="entry name" value="YqgF/RNaseH-like_dom_sf"/>
</dbReference>
<dbReference type="InterPro" id="IPR012337">
    <property type="entry name" value="RNaseH-like_sf"/>
</dbReference>
<evidence type="ECO:0000256" key="4">
    <source>
        <dbReference type="ARBA" id="ARBA00022801"/>
    </source>
</evidence>
<dbReference type="GO" id="GO:0000967">
    <property type="term" value="P:rRNA 5'-end processing"/>
    <property type="evidence" value="ECO:0007669"/>
    <property type="project" value="UniProtKB-UniRule"/>
</dbReference>
<evidence type="ECO:0000259" key="6">
    <source>
        <dbReference type="SMART" id="SM00732"/>
    </source>
</evidence>
<dbReference type="RefSeq" id="WP_002951821.1">
    <property type="nucleotide sequence ID" value="NZ_AOTD01000118.1"/>
</dbReference>
<keyword evidence="4 5" id="KW-0378">Hydrolase</keyword>
<comment type="similarity">
    <text evidence="5">Belongs to the YqgF HJR family.</text>
</comment>
<dbReference type="SMART" id="SM00732">
    <property type="entry name" value="YqgFc"/>
    <property type="match status" value="1"/>
</dbReference>
<feature type="domain" description="YqgF/RNase H-like" evidence="6">
    <location>
        <begin position="1"/>
        <end position="96"/>
    </location>
</feature>
<sequence>MSIMAIDVGLKRIGVALAVGQTVMPQTPVLRENRNQAARDVSAVLREYGAKKLVVGVPLGGSSEDEMRRRIAHFVSLLEFDGEVVYQDEAMSSFEASEIYADGRRDGRLDSIAAMIILKRYLGICA</sequence>
<reference evidence="7 8" key="1">
    <citation type="submission" date="2013-02" db="EMBL/GenBank/DDBJ databases">
        <title>Co-occurrence of anaerobic bacteria in colorectal carcinomas.</title>
        <authorList>
            <person name="Holt R.A."/>
            <person name="Warren R.L."/>
            <person name="Allen-Vercoe E."/>
            <person name="Pleasance S."/>
            <person name="Freeman D.J."/>
            <person name="Watson P."/>
            <person name="Moore R."/>
            <person name="Cochrane K."/>
        </authorList>
    </citation>
    <scope>NUCLEOTIDE SEQUENCE [LARGE SCALE GENOMIC DNA]</scope>
    <source>
        <strain evidence="7 8">CC57C</strain>
    </source>
</reference>
<dbReference type="Proteomes" id="UP000011782">
    <property type="component" value="Unassembled WGS sequence"/>
</dbReference>
<keyword evidence="1 5" id="KW-0963">Cytoplasm</keyword>
<keyword evidence="3 5" id="KW-0540">Nuclease</keyword>
<organism evidence="7 8">
    <name type="scientific">Campylobacter showae CC57C</name>
    <dbReference type="NCBI Taxonomy" id="1073353"/>
    <lineage>
        <taxon>Bacteria</taxon>
        <taxon>Pseudomonadati</taxon>
        <taxon>Campylobacterota</taxon>
        <taxon>Epsilonproteobacteria</taxon>
        <taxon>Campylobacterales</taxon>
        <taxon>Campylobacteraceae</taxon>
        <taxon>Campylobacter</taxon>
    </lineage>
</organism>
<proteinExistence type="inferred from homology"/>
<accession>M3IL26</accession>
<dbReference type="InterPro" id="IPR006641">
    <property type="entry name" value="YqgF/RNaseH-like_dom"/>
</dbReference>
<dbReference type="AlphaFoldDB" id="M3IL26"/>